<dbReference type="EMBL" id="JADINB010000054">
    <property type="protein sequence ID" value="MBO8428749.1"/>
    <property type="molecule type" value="Genomic_DNA"/>
</dbReference>
<feature type="transmembrane region" description="Helical" evidence="1">
    <location>
        <begin position="70"/>
        <end position="92"/>
    </location>
</feature>
<gene>
    <name evidence="2" type="ORF">IAC68_02300</name>
</gene>
<keyword evidence="1" id="KW-1133">Transmembrane helix</keyword>
<reference evidence="2" key="2">
    <citation type="journal article" date="2021" name="PeerJ">
        <title>Extensive microbial diversity within the chicken gut microbiome revealed by metagenomics and culture.</title>
        <authorList>
            <person name="Gilroy R."/>
            <person name="Ravi A."/>
            <person name="Getino M."/>
            <person name="Pursley I."/>
            <person name="Horton D.L."/>
            <person name="Alikhan N.F."/>
            <person name="Baker D."/>
            <person name="Gharbi K."/>
            <person name="Hall N."/>
            <person name="Watson M."/>
            <person name="Adriaenssens E.M."/>
            <person name="Foster-Nyarko E."/>
            <person name="Jarju S."/>
            <person name="Secka A."/>
            <person name="Antonio M."/>
            <person name="Oren A."/>
            <person name="Chaudhuri R.R."/>
            <person name="La Ragione R."/>
            <person name="Hildebrand F."/>
            <person name="Pallen M.J."/>
        </authorList>
    </citation>
    <scope>NUCLEOTIDE SEQUENCE</scope>
    <source>
        <strain evidence="2">15467</strain>
    </source>
</reference>
<evidence type="ECO:0000256" key="1">
    <source>
        <dbReference type="SAM" id="Phobius"/>
    </source>
</evidence>
<dbReference type="Proteomes" id="UP000823635">
    <property type="component" value="Unassembled WGS sequence"/>
</dbReference>
<proteinExistence type="predicted"/>
<feature type="transmembrane region" description="Helical" evidence="1">
    <location>
        <begin position="475"/>
        <end position="493"/>
    </location>
</feature>
<feature type="transmembrane region" description="Helical" evidence="1">
    <location>
        <begin position="170"/>
        <end position="188"/>
    </location>
</feature>
<feature type="transmembrane region" description="Helical" evidence="1">
    <location>
        <begin position="452"/>
        <end position="469"/>
    </location>
</feature>
<dbReference type="InterPro" id="IPR021280">
    <property type="entry name" value="TMEM260-like"/>
</dbReference>
<protein>
    <submittedName>
        <fullName evidence="2">DUF2723 domain-containing protein</fullName>
    </submittedName>
</protein>
<evidence type="ECO:0000313" key="3">
    <source>
        <dbReference type="Proteomes" id="UP000823635"/>
    </source>
</evidence>
<keyword evidence="1" id="KW-0812">Transmembrane</keyword>
<dbReference type="PANTHER" id="PTHR16214">
    <property type="entry name" value="TRANSMEMBRANE PROTEIN 260"/>
    <property type="match status" value="1"/>
</dbReference>
<reference evidence="2" key="1">
    <citation type="submission" date="2020-10" db="EMBL/GenBank/DDBJ databases">
        <authorList>
            <person name="Gilroy R."/>
        </authorList>
    </citation>
    <scope>NUCLEOTIDE SEQUENCE</scope>
    <source>
        <strain evidence="2">15467</strain>
    </source>
</reference>
<dbReference type="AlphaFoldDB" id="A0A9D9GXU5"/>
<feature type="transmembrane region" description="Helical" evidence="1">
    <location>
        <begin position="128"/>
        <end position="158"/>
    </location>
</feature>
<dbReference type="PANTHER" id="PTHR16214:SF3">
    <property type="entry name" value="TRANSMEMBRANE PROTEIN 260"/>
    <property type="match status" value="1"/>
</dbReference>
<name>A0A9D9GXU5_9BACT</name>
<dbReference type="Pfam" id="PF11028">
    <property type="entry name" value="TMEM260-like"/>
    <property type="match status" value="1"/>
</dbReference>
<comment type="caution">
    <text evidence="2">The sequence shown here is derived from an EMBL/GenBank/DDBJ whole genome shotgun (WGS) entry which is preliminary data.</text>
</comment>
<feature type="transmembrane region" description="Helical" evidence="1">
    <location>
        <begin position="26"/>
        <end position="49"/>
    </location>
</feature>
<feature type="transmembrane region" description="Helical" evidence="1">
    <location>
        <begin position="537"/>
        <end position="555"/>
    </location>
</feature>
<accession>A0A9D9GXU5</accession>
<organism evidence="2 3">
    <name type="scientific">Candidatus Egerieousia excrementavium</name>
    <dbReference type="NCBI Taxonomy" id="2840778"/>
    <lineage>
        <taxon>Bacteria</taxon>
        <taxon>Pseudomonadati</taxon>
        <taxon>Bacteroidota</taxon>
        <taxon>Bacteroidia</taxon>
        <taxon>Bacteroidales</taxon>
        <taxon>Candidatus Egerieousia</taxon>
    </lineage>
</organism>
<dbReference type="InterPro" id="IPR052724">
    <property type="entry name" value="GT117_domain-containing"/>
</dbReference>
<keyword evidence="1" id="KW-0472">Membrane</keyword>
<feature type="transmembrane region" description="Helical" evidence="1">
    <location>
        <begin position="242"/>
        <end position="262"/>
    </location>
</feature>
<feature type="transmembrane region" description="Helical" evidence="1">
    <location>
        <begin position="505"/>
        <end position="525"/>
    </location>
</feature>
<feature type="transmembrane region" description="Helical" evidence="1">
    <location>
        <begin position="200"/>
        <end position="230"/>
    </location>
</feature>
<evidence type="ECO:0000313" key="2">
    <source>
        <dbReference type="EMBL" id="MBO8428749.1"/>
    </source>
</evidence>
<sequence>MGHPPGNPVFQVIARFFTLFASPENAAMMVNAMSALCSALTIFFLYFTIVHLARRIMEKQGKIMDMGNAIGIFGAGIVGSLAYCWSDTFWFSAVEGEVYAMSSLFTAIVFWAMLKWEEQADQPYANRWIILIAFLMGLSIGVHLLNLLTIPALVFLYYFKKYEVTAKRTVKVLLLSVFILVFILYGIIPYVPKLAAYVDLFFVNVLGTGFNVGATIFVLVLLGLLFWAVYKTYRSGKVLSNTIALCSVVMIIGYSVFAVVVIRSSAMTPTNEYQPDNPFTLVRYLAREQYGSAPLFYGKTFASPYTDIKYDQYYNVYGDKYIKVDSPAEPVYDSKSKMLFPRMWDEGIDDKYVPFYNMYTNGKGRTIAGSNYKMPTFGANLRYFMDYQLDFMYLRYFMWNFVGRQNDLQAVMPGDRVNGNWESGIGFIDRARLGDQSEGPDYLVNNRAKNHFYFLPLIFGLIGLFYQFSKDRRNWVVVMLLFVLTGVAVVVYLNQPPMQPRERDYAYAGSFYAFAIWIGFAVLWLQSLLRKMKLSSGVSAVAASLLALVVPLQMVSQTWDDHDRSGRYFVRDMAYNYLAGLDKNAFLFTHGDNDTFPLWYIQEVEGVRTDVRIMNTSLLGTDWYIDQMKYKMYDSDPVPLSMDRMQYLFGTNDWVQIFERIGEPITVRQVMDLFKNPRVTIPLSDGKNHNYIVARKLLLPVDKENVKKYGIVAEKDYDKIADTLEINIPEGKSALSKTELVVLDLLANYNWDRPVYFLMRGGDINIGIRDYLQYDGFAYKFVPIKSDTGNSLLSVSQVDEDALYDRVMNLYRWDSFKDTTLNMDYQHILTFNNLVSPRDIMVMTARALYDRGKTEKAKDVLDKMMESVPAKTLPLNTSYISGLNDKAVMDAIELYVKLGETGKAENLADEFLHETLLSVRLFSTIHRNSYLSYDDLYQSLTYLVALQDTFKRCGMPEKADEIARILEQFLA</sequence>